<dbReference type="Proteomes" id="UP000276133">
    <property type="component" value="Unassembled WGS sequence"/>
</dbReference>
<evidence type="ECO:0000313" key="1">
    <source>
        <dbReference type="EMBL" id="RNA31777.1"/>
    </source>
</evidence>
<protein>
    <submittedName>
        <fullName evidence="1">Uncharacterized protein</fullName>
    </submittedName>
</protein>
<reference evidence="1 2" key="1">
    <citation type="journal article" date="2018" name="Sci. Rep.">
        <title>Genomic signatures of local adaptation to the degree of environmental predictability in rotifers.</title>
        <authorList>
            <person name="Franch-Gras L."/>
            <person name="Hahn C."/>
            <person name="Garcia-Roger E.M."/>
            <person name="Carmona M.J."/>
            <person name="Serra M."/>
            <person name="Gomez A."/>
        </authorList>
    </citation>
    <scope>NUCLEOTIDE SEQUENCE [LARGE SCALE GENOMIC DNA]</scope>
    <source>
        <strain evidence="1">HYR1</strain>
    </source>
</reference>
<keyword evidence="2" id="KW-1185">Reference proteome</keyword>
<name>A0A3M7S810_BRAPC</name>
<dbReference type="EMBL" id="REGN01001895">
    <property type="protein sequence ID" value="RNA31777.1"/>
    <property type="molecule type" value="Genomic_DNA"/>
</dbReference>
<accession>A0A3M7S810</accession>
<organism evidence="1 2">
    <name type="scientific">Brachionus plicatilis</name>
    <name type="common">Marine rotifer</name>
    <name type="synonym">Brachionus muelleri</name>
    <dbReference type="NCBI Taxonomy" id="10195"/>
    <lineage>
        <taxon>Eukaryota</taxon>
        <taxon>Metazoa</taxon>
        <taxon>Spiralia</taxon>
        <taxon>Gnathifera</taxon>
        <taxon>Rotifera</taxon>
        <taxon>Eurotatoria</taxon>
        <taxon>Monogononta</taxon>
        <taxon>Pseudotrocha</taxon>
        <taxon>Ploima</taxon>
        <taxon>Brachionidae</taxon>
        <taxon>Brachionus</taxon>
    </lineage>
</organism>
<comment type="caution">
    <text evidence="1">The sequence shown here is derived from an EMBL/GenBank/DDBJ whole genome shotgun (WGS) entry which is preliminary data.</text>
</comment>
<gene>
    <name evidence="1" type="ORF">BpHYR1_054491</name>
</gene>
<sequence>MMLGLVLTKIFKLKDNEGFVKFRTKEQNKFLKFNSVNEKRCNKEEFLFNLYLNLTKRTKPL</sequence>
<evidence type="ECO:0000313" key="2">
    <source>
        <dbReference type="Proteomes" id="UP000276133"/>
    </source>
</evidence>
<dbReference type="AlphaFoldDB" id="A0A3M7S810"/>
<proteinExistence type="predicted"/>